<feature type="signal peptide" evidence="1">
    <location>
        <begin position="1"/>
        <end position="24"/>
    </location>
</feature>
<dbReference type="InterPro" id="IPR021598">
    <property type="entry name" value="DUF3221"/>
</dbReference>
<dbReference type="AlphaFoldDB" id="A0A1G8USK8"/>
<protein>
    <recommendedName>
        <fullName evidence="4">DUF3221 domain-containing protein</fullName>
    </recommendedName>
</protein>
<keyword evidence="3" id="KW-1185">Reference proteome</keyword>
<dbReference type="Proteomes" id="UP000199050">
    <property type="component" value="Unassembled WGS sequence"/>
</dbReference>
<evidence type="ECO:0000256" key="1">
    <source>
        <dbReference type="SAM" id="SignalP"/>
    </source>
</evidence>
<keyword evidence="1" id="KW-0732">Signal</keyword>
<dbReference type="InterPro" id="IPR012340">
    <property type="entry name" value="NA-bd_OB-fold"/>
</dbReference>
<organism evidence="2 3">
    <name type="scientific">Paenibacillus typhae</name>
    <dbReference type="NCBI Taxonomy" id="1174501"/>
    <lineage>
        <taxon>Bacteria</taxon>
        <taxon>Bacillati</taxon>
        <taxon>Bacillota</taxon>
        <taxon>Bacilli</taxon>
        <taxon>Bacillales</taxon>
        <taxon>Paenibacillaceae</taxon>
        <taxon>Paenibacillus</taxon>
    </lineage>
</organism>
<evidence type="ECO:0000313" key="3">
    <source>
        <dbReference type="Proteomes" id="UP000199050"/>
    </source>
</evidence>
<dbReference type="Pfam" id="PF11518">
    <property type="entry name" value="DUF3221"/>
    <property type="match status" value="1"/>
</dbReference>
<dbReference type="Gene3D" id="2.40.50.140">
    <property type="entry name" value="Nucleic acid-binding proteins"/>
    <property type="match status" value="1"/>
</dbReference>
<proteinExistence type="predicted"/>
<reference evidence="3" key="1">
    <citation type="submission" date="2016-10" db="EMBL/GenBank/DDBJ databases">
        <authorList>
            <person name="Varghese N."/>
            <person name="Submissions S."/>
        </authorList>
    </citation>
    <scope>NUCLEOTIDE SEQUENCE [LARGE SCALE GENOMIC DNA]</scope>
    <source>
        <strain evidence="3">CGMCC 1.11012</strain>
    </source>
</reference>
<evidence type="ECO:0008006" key="4">
    <source>
        <dbReference type="Google" id="ProtNLM"/>
    </source>
</evidence>
<sequence>MSRWKIAGLSFGLISLLLAGCADAGDVTRTASPAASSSSAPAQGAVATSDGQIAADPEKVQLFLTEESILNGDIYLEDNLVHINIVGLDSGLEQRFAEKFTSGSYILHDVKYSAGELEAAQKLLADKDLHNQLNLYGSWVDVKQNKLGVTVPDDYLEAAEQTLNKLIDPGMLRFEVQELGEPSVTGTIVEVKSETVDRILILEPGKDTPTYWFSFNDRSELYDAAGQKIEVTGLKKGQQVHIWGTGTILESLPAQATVRRIELIE</sequence>
<gene>
    <name evidence="2" type="ORF">SAMN05216192_11984</name>
</gene>
<dbReference type="EMBL" id="FNDX01000019">
    <property type="protein sequence ID" value="SDJ56654.1"/>
    <property type="molecule type" value="Genomic_DNA"/>
</dbReference>
<dbReference type="RefSeq" id="WP_167360702.1">
    <property type="nucleotide sequence ID" value="NZ_CBCSKY010000019.1"/>
</dbReference>
<feature type="chain" id="PRO_5011501091" description="DUF3221 domain-containing protein" evidence="1">
    <location>
        <begin position="25"/>
        <end position="265"/>
    </location>
</feature>
<dbReference type="PROSITE" id="PS51257">
    <property type="entry name" value="PROKAR_LIPOPROTEIN"/>
    <property type="match status" value="1"/>
</dbReference>
<name>A0A1G8USK8_9BACL</name>
<evidence type="ECO:0000313" key="2">
    <source>
        <dbReference type="EMBL" id="SDJ56654.1"/>
    </source>
</evidence>
<accession>A0A1G8USK8</accession>